<gene>
    <name evidence="8" type="ORF">DY000_02021505</name>
</gene>
<evidence type="ECO:0000256" key="7">
    <source>
        <dbReference type="RuleBase" id="RU367004"/>
    </source>
</evidence>
<evidence type="ECO:0000256" key="4">
    <source>
        <dbReference type="ARBA" id="ARBA00023034"/>
    </source>
</evidence>
<evidence type="ECO:0000313" key="9">
    <source>
        <dbReference type="Proteomes" id="UP000266723"/>
    </source>
</evidence>
<evidence type="ECO:0000256" key="6">
    <source>
        <dbReference type="ARBA" id="ARBA00023316"/>
    </source>
</evidence>
<keyword evidence="4 7" id="KW-0333">Golgi apparatus</keyword>
<comment type="similarity">
    <text evidence="1 7">Belongs to the glycosyltransferase 37 family.</text>
</comment>
<dbReference type="PANTHER" id="PTHR31889:SF45">
    <property type="entry name" value="FUCOSYLTRANSFERASE 10-RELATED"/>
    <property type="match status" value="1"/>
</dbReference>
<accession>A0ABQ7EC03</accession>
<dbReference type="EMBL" id="QGKV02000299">
    <property type="protein sequence ID" value="KAF3594367.1"/>
    <property type="molecule type" value="Genomic_DNA"/>
</dbReference>
<dbReference type="Gene3D" id="3.40.50.11340">
    <property type="match status" value="1"/>
</dbReference>
<dbReference type="EC" id="2.4.1.-" evidence="7"/>
<evidence type="ECO:0000256" key="1">
    <source>
        <dbReference type="ARBA" id="ARBA00010481"/>
    </source>
</evidence>
<dbReference type="Pfam" id="PF03254">
    <property type="entry name" value="XG_FTase"/>
    <property type="match status" value="1"/>
</dbReference>
<keyword evidence="5" id="KW-0325">Glycoprotein</keyword>
<keyword evidence="2 7" id="KW-0328">Glycosyltransferase</keyword>
<proteinExistence type="inferred from homology"/>
<protein>
    <recommendedName>
        <fullName evidence="7">Fucosyltransferase</fullName>
        <ecNumber evidence="7">2.4.1.-</ecNumber>
    </recommendedName>
</protein>
<dbReference type="InterPro" id="IPR004938">
    <property type="entry name" value="XG_FTase"/>
</dbReference>
<evidence type="ECO:0000256" key="5">
    <source>
        <dbReference type="ARBA" id="ARBA00023180"/>
    </source>
</evidence>
<keyword evidence="7" id="KW-1133">Transmembrane helix</keyword>
<keyword evidence="3 7" id="KW-0808">Transferase</keyword>
<keyword evidence="7" id="KW-0472">Membrane</keyword>
<evidence type="ECO:0000256" key="2">
    <source>
        <dbReference type="ARBA" id="ARBA00022676"/>
    </source>
</evidence>
<feature type="transmembrane region" description="Helical" evidence="7">
    <location>
        <begin position="21"/>
        <end position="39"/>
    </location>
</feature>
<name>A0ABQ7EC03_BRACR</name>
<evidence type="ECO:0000313" key="8">
    <source>
        <dbReference type="EMBL" id="KAF3594367.1"/>
    </source>
</evidence>
<dbReference type="Proteomes" id="UP000266723">
    <property type="component" value="Unassembled WGS sequence"/>
</dbReference>
<keyword evidence="6 7" id="KW-0961">Cell wall biogenesis/degradation</keyword>
<dbReference type="PANTHER" id="PTHR31889">
    <property type="entry name" value="FUCOSYLTRANSFERASE 2-RELATED"/>
    <property type="match status" value="1"/>
</dbReference>
<comment type="function">
    <text evidence="7">May be involved in cell wall biosynthesis.</text>
</comment>
<keyword evidence="7" id="KW-0812">Transmembrane</keyword>
<comment type="subcellular location">
    <subcellularLocation>
        <location evidence="7">Golgi apparatus</location>
        <location evidence="7">Golgi stack membrane</location>
        <topology evidence="7">Single-pass type II membrane protein</topology>
    </subcellularLocation>
</comment>
<organism evidence="8 9">
    <name type="scientific">Brassica cretica</name>
    <name type="common">Mustard</name>
    <dbReference type="NCBI Taxonomy" id="69181"/>
    <lineage>
        <taxon>Eukaryota</taxon>
        <taxon>Viridiplantae</taxon>
        <taxon>Streptophyta</taxon>
        <taxon>Embryophyta</taxon>
        <taxon>Tracheophyta</taxon>
        <taxon>Spermatophyta</taxon>
        <taxon>Magnoliopsida</taxon>
        <taxon>eudicotyledons</taxon>
        <taxon>Gunneridae</taxon>
        <taxon>Pentapetalae</taxon>
        <taxon>rosids</taxon>
        <taxon>malvids</taxon>
        <taxon>Brassicales</taxon>
        <taxon>Brassicaceae</taxon>
        <taxon>Brassiceae</taxon>
        <taxon>Brassica</taxon>
    </lineage>
</organism>
<evidence type="ECO:0000256" key="3">
    <source>
        <dbReference type="ARBA" id="ARBA00022679"/>
    </source>
</evidence>
<comment type="caution">
    <text evidence="8">The sequence shown here is derived from an EMBL/GenBank/DDBJ whole genome shotgun (WGS) entry which is preliminary data.</text>
</comment>
<reference evidence="8 9" key="1">
    <citation type="journal article" date="2020" name="BMC Genomics">
        <title>Intraspecific diversification of the crop wild relative Brassica cretica Lam. using demographic model selection.</title>
        <authorList>
            <person name="Kioukis A."/>
            <person name="Michalopoulou V.A."/>
            <person name="Briers L."/>
            <person name="Pirintsos S."/>
            <person name="Studholme D.J."/>
            <person name="Pavlidis P."/>
            <person name="Sarris P.F."/>
        </authorList>
    </citation>
    <scope>NUCLEOTIDE SEQUENCE [LARGE SCALE GENOMIC DNA]</scope>
    <source>
        <strain evidence="9">cv. PFS-1207/04</strain>
    </source>
</reference>
<keyword evidence="9" id="KW-1185">Reference proteome</keyword>
<sequence>MYHKFQISGKVFMALGLKMKILITVLFSCVLIWSTMLLSSSNNNFKNHFLDDTTSGKNNSYIFYSKETPRDTLLGGLLTADFDEGSCLSRYHKSFLYRQPSPYKASEYLVSKLRSYERLHKRCGPDTNAYKKATKNLVRDENYASKSVGECRYIVWVAGYGLGNRMLTLASVFLYALLTERIILVDNRKDVNDILCEPFPGTSWLLPLDFPLMNYTYAYSYNKEYPRCYGTMVKNHTINSTSIPHHLYLHNLHDSRDEDKMFFCEKDQSLINKVPWLIIQANVYFVPSLWFNPTFQPELMKLFPQKDTVFHHLARYLFHPTNQVWGMITRHYHAHLARADETLGIQIRVFRKDAGYFQHVMDQIVSCTQRAKLLPELAAQEETQANMTYTPKVKAVLVTSLYPEYSDNLKNMFWERPSSTGEIIEVSQPSGERVQQTDKKLHDQKALAEMYLLSLTDNIVTSAWSTFGYVSYSIGGLKPWLLHTPRGNKTPDPPCVRSTSMEPCYLTPPSHGCDADWGKNSGKIFPFVKSCEDVVYSGLKLHDEL</sequence>